<dbReference type="NCBIfam" id="TIGR03319">
    <property type="entry name" value="RNase_Y"/>
    <property type="match status" value="1"/>
</dbReference>
<evidence type="ECO:0000313" key="10">
    <source>
        <dbReference type="Proteomes" id="UP001161325"/>
    </source>
</evidence>
<evidence type="ECO:0000256" key="4">
    <source>
        <dbReference type="ARBA" id="ARBA00022884"/>
    </source>
</evidence>
<evidence type="ECO:0000313" key="9">
    <source>
        <dbReference type="EMBL" id="GLC27420.1"/>
    </source>
</evidence>
<protein>
    <recommendedName>
        <fullName evidence="5 6">Ribonuclease Y</fullName>
        <shortName evidence="5">RNase Y</shortName>
        <ecNumber evidence="5 6">3.1.-.-</ecNumber>
    </recommendedName>
</protein>
<dbReference type="Proteomes" id="UP001161325">
    <property type="component" value="Unassembled WGS sequence"/>
</dbReference>
<keyword evidence="1 5" id="KW-0540">Nuclease</keyword>
<organism evidence="9 10">
    <name type="scientific">Roseisolibacter agri</name>
    <dbReference type="NCBI Taxonomy" id="2014610"/>
    <lineage>
        <taxon>Bacteria</taxon>
        <taxon>Pseudomonadati</taxon>
        <taxon>Gemmatimonadota</taxon>
        <taxon>Gemmatimonadia</taxon>
        <taxon>Gemmatimonadales</taxon>
        <taxon>Gemmatimonadaceae</taxon>
        <taxon>Roseisolibacter</taxon>
    </lineage>
</organism>
<dbReference type="SUPFAM" id="SSF54791">
    <property type="entry name" value="Eukaryotic type KH-domain (KH-domain type I)"/>
    <property type="match status" value="1"/>
</dbReference>
<keyword evidence="10" id="KW-1185">Reference proteome</keyword>
<evidence type="ECO:0000256" key="5">
    <source>
        <dbReference type="HAMAP-Rule" id="MF_00335"/>
    </source>
</evidence>
<dbReference type="SUPFAM" id="SSF109604">
    <property type="entry name" value="HD-domain/PDEase-like"/>
    <property type="match status" value="1"/>
</dbReference>
<dbReference type="InterPro" id="IPR036612">
    <property type="entry name" value="KH_dom_type_1_sf"/>
</dbReference>
<dbReference type="PANTHER" id="PTHR12826:SF15">
    <property type="entry name" value="RIBONUCLEASE Y"/>
    <property type="match status" value="1"/>
</dbReference>
<dbReference type="CDD" id="cd22431">
    <property type="entry name" value="KH-I_RNaseY"/>
    <property type="match status" value="1"/>
</dbReference>
<keyword evidence="2 5" id="KW-0255">Endonuclease</keyword>
<dbReference type="InterPro" id="IPR004087">
    <property type="entry name" value="KH_dom"/>
</dbReference>
<feature type="region of interest" description="Disordered" evidence="7">
    <location>
        <begin position="90"/>
        <end position="125"/>
    </location>
</feature>
<dbReference type="InterPro" id="IPR006675">
    <property type="entry name" value="HDIG_dom"/>
</dbReference>
<dbReference type="FunFam" id="1.10.3210.10:FF:000013">
    <property type="entry name" value="Ribonuclease Y"/>
    <property type="match status" value="1"/>
</dbReference>
<dbReference type="AlphaFoldDB" id="A0AA37QJ17"/>
<sequence>MGEQAILALLGVLVALGAAVGAFVYGKGAGRAVGRAEEVERQRAAKATAEESAQRILADAEREAEAARKSAVVSGKEELLKLREAQDGEVRGRREEVEREERRLQEREAQLDRKSETIDQRDRELARRASELGRREKVVADQQGEIDALKADATRRLEELAGLSAEDAKAELMRRMEEQAQADAANRIREIRETARRNAEREAKKIVALAVQRIAAEHTAETTVSSVALPNDEMKGRIIGREGRNIRAFELATGVDVIIDDTPDTVVVSCFDPVRREVARQALEKLVSDGRIHPGRIEEVVNKARQEVEKQILETGEQAAYEVGVAGLHPEIIKLVGRMRWRTSYGQNILQHSKEVAWLAGIMAAELGLDVAMAKRGALLHDMGKVLTHEHEGTHVQLGVEMATRYGEHPLVVNAIAAHHDDVPHESEVSVLVQAADAISGSRPGARREAFETYVKRLEGLEKIASSYRGVEKVFAIQAGREVRIVVTPEDVDDVRMTALSEEIARRIEAELQYPGQIKVVVIRETRAVDFAR</sequence>
<comment type="function">
    <text evidence="5">Endoribonuclease that initiates mRNA decay.</text>
</comment>
<dbReference type="CDD" id="cd00077">
    <property type="entry name" value="HDc"/>
    <property type="match status" value="1"/>
</dbReference>
<dbReference type="Gene3D" id="1.10.3210.10">
    <property type="entry name" value="Hypothetical protein af1432"/>
    <property type="match status" value="1"/>
</dbReference>
<feature type="domain" description="HD" evidence="8">
    <location>
        <begin position="349"/>
        <end position="442"/>
    </location>
</feature>
<proteinExistence type="inferred from homology"/>
<keyword evidence="3 5" id="KW-0378">Hydrolase</keyword>
<accession>A0AA37QJ17</accession>
<dbReference type="SMART" id="SM00471">
    <property type="entry name" value="HDc"/>
    <property type="match status" value="1"/>
</dbReference>
<dbReference type="RefSeq" id="WP_284351859.1">
    <property type="nucleotide sequence ID" value="NZ_BRXS01000006.1"/>
</dbReference>
<comment type="caution">
    <text evidence="9">The sequence shown here is derived from an EMBL/GenBank/DDBJ whole genome shotgun (WGS) entry which is preliminary data.</text>
</comment>
<dbReference type="GO" id="GO:0005886">
    <property type="term" value="C:plasma membrane"/>
    <property type="evidence" value="ECO:0007669"/>
    <property type="project" value="UniProtKB-UniRule"/>
</dbReference>
<dbReference type="NCBIfam" id="TIGR00277">
    <property type="entry name" value="HDIG"/>
    <property type="match status" value="1"/>
</dbReference>
<evidence type="ECO:0000259" key="8">
    <source>
        <dbReference type="PROSITE" id="PS51831"/>
    </source>
</evidence>
<evidence type="ECO:0000256" key="6">
    <source>
        <dbReference type="NCBIfam" id="TIGR03319"/>
    </source>
</evidence>
<dbReference type="GO" id="GO:0003723">
    <property type="term" value="F:RNA binding"/>
    <property type="evidence" value="ECO:0007669"/>
    <property type="project" value="UniProtKB-UniRule"/>
</dbReference>
<evidence type="ECO:0000256" key="7">
    <source>
        <dbReference type="SAM" id="MobiDB-lite"/>
    </source>
</evidence>
<name>A0AA37QJ17_9BACT</name>
<keyword evidence="4 5" id="KW-0694">RNA-binding</keyword>
<dbReference type="PROSITE" id="PS51831">
    <property type="entry name" value="HD"/>
    <property type="match status" value="1"/>
</dbReference>
<comment type="similarity">
    <text evidence="5">Belongs to the RNase Y family.</text>
</comment>
<dbReference type="Gene3D" id="3.30.1370.10">
    <property type="entry name" value="K Homology domain, type 1"/>
    <property type="match status" value="1"/>
</dbReference>
<dbReference type="GO" id="GO:0004521">
    <property type="term" value="F:RNA endonuclease activity"/>
    <property type="evidence" value="ECO:0007669"/>
    <property type="project" value="UniProtKB-UniRule"/>
</dbReference>
<dbReference type="InterPro" id="IPR003607">
    <property type="entry name" value="HD/PDEase_dom"/>
</dbReference>
<dbReference type="GO" id="GO:0016787">
    <property type="term" value="F:hydrolase activity"/>
    <property type="evidence" value="ECO:0007669"/>
    <property type="project" value="UniProtKB-KW"/>
</dbReference>
<dbReference type="PANTHER" id="PTHR12826">
    <property type="entry name" value="RIBONUCLEASE Y"/>
    <property type="match status" value="1"/>
</dbReference>
<reference evidence="9" key="1">
    <citation type="submission" date="2022-08" db="EMBL/GenBank/DDBJ databases">
        <title>Draft genome sequencing of Roseisolibacter agri AW1220.</title>
        <authorList>
            <person name="Tobiishi Y."/>
            <person name="Tonouchi A."/>
        </authorList>
    </citation>
    <scope>NUCLEOTIDE SEQUENCE</scope>
    <source>
        <strain evidence="9">AW1220</strain>
    </source>
</reference>
<gene>
    <name evidence="5 9" type="primary">rny</name>
    <name evidence="9" type="ORF">rosag_39330</name>
</gene>
<dbReference type="Pfam" id="PF00013">
    <property type="entry name" value="KH_1"/>
    <property type="match status" value="1"/>
</dbReference>
<dbReference type="GO" id="GO:0006402">
    <property type="term" value="P:mRNA catabolic process"/>
    <property type="evidence" value="ECO:0007669"/>
    <property type="project" value="UniProtKB-UniRule"/>
</dbReference>
<dbReference type="EMBL" id="BRXS01000006">
    <property type="protein sequence ID" value="GLC27420.1"/>
    <property type="molecule type" value="Genomic_DNA"/>
</dbReference>
<dbReference type="EC" id="3.1.-.-" evidence="5 6"/>
<evidence type="ECO:0000256" key="3">
    <source>
        <dbReference type="ARBA" id="ARBA00022801"/>
    </source>
</evidence>
<evidence type="ECO:0000256" key="1">
    <source>
        <dbReference type="ARBA" id="ARBA00022722"/>
    </source>
</evidence>
<dbReference type="InterPro" id="IPR006674">
    <property type="entry name" value="HD_domain"/>
</dbReference>
<dbReference type="PROSITE" id="PS50084">
    <property type="entry name" value="KH_TYPE_1"/>
    <property type="match status" value="1"/>
</dbReference>
<dbReference type="SMART" id="SM00322">
    <property type="entry name" value="KH"/>
    <property type="match status" value="1"/>
</dbReference>
<dbReference type="Pfam" id="PF01966">
    <property type="entry name" value="HD"/>
    <property type="match status" value="1"/>
</dbReference>
<dbReference type="InterPro" id="IPR022711">
    <property type="entry name" value="RNase_Y_N"/>
</dbReference>
<dbReference type="Pfam" id="PF12072">
    <property type="entry name" value="RNase_Y_N"/>
    <property type="match status" value="1"/>
</dbReference>
<dbReference type="InterPro" id="IPR004088">
    <property type="entry name" value="KH_dom_type_1"/>
</dbReference>
<evidence type="ECO:0000256" key="2">
    <source>
        <dbReference type="ARBA" id="ARBA00022759"/>
    </source>
</evidence>
<dbReference type="HAMAP" id="MF_00335">
    <property type="entry name" value="RNase_Y"/>
    <property type="match status" value="1"/>
</dbReference>
<dbReference type="InterPro" id="IPR017705">
    <property type="entry name" value="Ribonuclease_Y"/>
</dbReference>